<dbReference type="GeneID" id="25565454"/>
<protein>
    <submittedName>
        <fullName evidence="1">Uncharacterized protein</fullName>
    </submittedName>
</protein>
<keyword evidence="2" id="KW-1185">Reference proteome</keyword>
<reference evidence="1 2" key="1">
    <citation type="submission" date="2010-05" db="EMBL/GenBank/DDBJ databases">
        <title>The Genome Sequence of Thecamonas trahens ATCC 50062.</title>
        <authorList>
            <consortium name="The Broad Institute Genome Sequencing Platform"/>
            <person name="Russ C."/>
            <person name="Cuomo C."/>
            <person name="Shea T."/>
            <person name="Young S.K."/>
            <person name="Zeng Q."/>
            <person name="Koehrsen M."/>
            <person name="Haas B."/>
            <person name="Borodovsky M."/>
            <person name="Guigo R."/>
            <person name="Alvarado L."/>
            <person name="Berlin A."/>
            <person name="Bochicchio J."/>
            <person name="Borenstein D."/>
            <person name="Chapman S."/>
            <person name="Chen Z."/>
            <person name="Freedman E."/>
            <person name="Gellesch M."/>
            <person name="Goldberg J."/>
            <person name="Griggs A."/>
            <person name="Gujja S."/>
            <person name="Heilman E."/>
            <person name="Heiman D."/>
            <person name="Hepburn T."/>
            <person name="Howarth C."/>
            <person name="Jen D."/>
            <person name="Larson L."/>
            <person name="Mehta T."/>
            <person name="Park D."/>
            <person name="Pearson M."/>
            <person name="Roberts A."/>
            <person name="Saif S."/>
            <person name="Shenoy N."/>
            <person name="Sisk P."/>
            <person name="Stolte C."/>
            <person name="Sykes S."/>
            <person name="Thomson T."/>
            <person name="Walk T."/>
            <person name="White J."/>
            <person name="Yandava C."/>
            <person name="Burger G."/>
            <person name="Gray M.W."/>
            <person name="Holland P.W.H."/>
            <person name="King N."/>
            <person name="Lang F.B.F."/>
            <person name="Roger A.J."/>
            <person name="Ruiz-Trillo I."/>
            <person name="Lander E."/>
            <person name="Nusbaum C."/>
        </authorList>
    </citation>
    <scope>NUCLEOTIDE SEQUENCE [LARGE SCALE GENOMIC DNA]</scope>
    <source>
        <strain evidence="1 2">ATCC 50062</strain>
    </source>
</reference>
<proteinExistence type="predicted"/>
<dbReference type="Proteomes" id="UP000054408">
    <property type="component" value="Unassembled WGS sequence"/>
</dbReference>
<dbReference type="EMBL" id="GL349458">
    <property type="protein sequence ID" value="KNC49935.1"/>
    <property type="molecule type" value="Genomic_DNA"/>
</dbReference>
<dbReference type="AlphaFoldDB" id="A0A0L0DCG9"/>
<dbReference type="RefSeq" id="XP_013757413.1">
    <property type="nucleotide sequence ID" value="XM_013901959.1"/>
</dbReference>
<accession>A0A0L0DCG9</accession>
<evidence type="ECO:0000313" key="1">
    <source>
        <dbReference type="EMBL" id="KNC49935.1"/>
    </source>
</evidence>
<sequence length="260" mass="28169">MATTPTSSRANPLGSAAETERMARQWSEALRGCRTESVVLATKFDRLRAVIVAHVQSGMTSDAESDVDIAVFHEAFPFAICMLDQLVKTPQLSESADELRDMVSRTKDALADEGWSFGGLMAMIGTIFTLAPYAASALVHPRESASSDERDGVSDANRWSSVLRNCQGEIDTVRHRIADADSSGGGDDTTDEMDARTEAAMQSLTKCVLNAVAPVEFGAYLRSCEERGCKVFDECDDADVPPELILAFDKVTSAMIHHLL</sequence>
<name>A0A0L0DCG9_THETB</name>
<gene>
    <name evidence="1" type="ORF">AMSG_06242</name>
</gene>
<evidence type="ECO:0000313" key="2">
    <source>
        <dbReference type="Proteomes" id="UP000054408"/>
    </source>
</evidence>
<organism evidence="1 2">
    <name type="scientific">Thecamonas trahens ATCC 50062</name>
    <dbReference type="NCBI Taxonomy" id="461836"/>
    <lineage>
        <taxon>Eukaryota</taxon>
        <taxon>Apusozoa</taxon>
        <taxon>Apusomonadida</taxon>
        <taxon>Apusomonadidae</taxon>
        <taxon>Thecamonas</taxon>
    </lineage>
</organism>